<reference evidence="3 4" key="1">
    <citation type="submission" date="2011-06" db="EMBL/GenBank/DDBJ databases">
        <title>The draft genome of Thiocapsa marina 5811.</title>
        <authorList>
            <consortium name="US DOE Joint Genome Institute (JGI-PGF)"/>
            <person name="Lucas S."/>
            <person name="Han J."/>
            <person name="Cheng J.-F."/>
            <person name="Goodwin L."/>
            <person name="Pitluck S."/>
            <person name="Peters L."/>
            <person name="Land M.L."/>
            <person name="Hauser L."/>
            <person name="Vogl K."/>
            <person name="Liu Z."/>
            <person name="Imhoff J."/>
            <person name="Thiel V."/>
            <person name="Frigaard N.-U."/>
            <person name="Bryant D."/>
            <person name="Woyke T.J."/>
        </authorList>
    </citation>
    <scope>NUCLEOTIDE SEQUENCE [LARGE SCALE GENOMIC DNA]</scope>
    <source>
        <strain evidence="3 4">5811</strain>
    </source>
</reference>
<feature type="domain" description="Glycosyl transferase family 1" evidence="1">
    <location>
        <begin position="194"/>
        <end position="340"/>
    </location>
</feature>
<dbReference type="CDD" id="cd03811">
    <property type="entry name" value="GT4_GT28_WabH-like"/>
    <property type="match status" value="1"/>
</dbReference>
<dbReference type="PATRIC" id="fig|768671.3.peg.2349"/>
<name>F9UBB6_9GAMM</name>
<keyword evidence="4" id="KW-1185">Reference proteome</keyword>
<evidence type="ECO:0000259" key="2">
    <source>
        <dbReference type="Pfam" id="PF13439"/>
    </source>
</evidence>
<proteinExistence type="predicted"/>
<evidence type="ECO:0000259" key="1">
    <source>
        <dbReference type="Pfam" id="PF00534"/>
    </source>
</evidence>
<dbReference type="InterPro" id="IPR028098">
    <property type="entry name" value="Glyco_trans_4-like_N"/>
</dbReference>
<feature type="domain" description="Glycosyltransferase subfamily 4-like N-terminal" evidence="2">
    <location>
        <begin position="18"/>
        <end position="176"/>
    </location>
</feature>
<dbReference type="STRING" id="768671.ThimaDRAFT_2218"/>
<keyword evidence="3" id="KW-0808">Transferase</keyword>
<evidence type="ECO:0000313" key="4">
    <source>
        <dbReference type="Proteomes" id="UP000005459"/>
    </source>
</evidence>
<dbReference type="Gene3D" id="3.40.50.2000">
    <property type="entry name" value="Glycogen Phosphorylase B"/>
    <property type="match status" value="2"/>
</dbReference>
<dbReference type="eggNOG" id="COG0438">
    <property type="taxonomic scope" value="Bacteria"/>
</dbReference>
<dbReference type="Pfam" id="PF13439">
    <property type="entry name" value="Glyco_transf_4"/>
    <property type="match status" value="1"/>
</dbReference>
<dbReference type="PANTHER" id="PTHR12526:SF630">
    <property type="entry name" value="GLYCOSYLTRANSFERASE"/>
    <property type="match status" value="1"/>
</dbReference>
<evidence type="ECO:0000313" key="3">
    <source>
        <dbReference type="EMBL" id="EGV18234.1"/>
    </source>
</evidence>
<sequence length="370" mass="39982">MPNTKPPIAVFASFSGAGGVERMLVNLIRGVLDLGQPVDLVLMRASGPHLARLPAEVNRIELGTRHSALAAPPLARYLRRRRPAALLAAKDRAGRAAVLARALAGTQTRLVMRLGTHLSAAMAERSGAERWLRYTPIRLLYPRIDHIVAVSEGVAQDTARIARLPSARISVIRNPVITPELNRLAAEPCPHPWLAPGEPPVILGAGRLQRQKDFPTLLRAFARLPRAAGYRLGILGEGGGRSKLETMISELGLSDRVALLGFQDNPYAYLARARLFVLSSAWEGSPNVLTEAMALGVPVVSTDCPSGPFELLDGGRYGPLVPVGDVDALADAMQRTLEHPLPPDALRCAVCEYTQERSAERYLEVLGVSR</sequence>
<dbReference type="OrthoDB" id="9792269at2"/>
<dbReference type="InterPro" id="IPR001296">
    <property type="entry name" value="Glyco_trans_1"/>
</dbReference>
<dbReference type="RefSeq" id="WP_007193093.1">
    <property type="nucleotide sequence ID" value="NZ_AFWV01000007.1"/>
</dbReference>
<dbReference type="SUPFAM" id="SSF53756">
    <property type="entry name" value="UDP-Glycosyltransferase/glycogen phosphorylase"/>
    <property type="match status" value="1"/>
</dbReference>
<organism evidence="3 4">
    <name type="scientific">Thiocapsa marina 5811</name>
    <dbReference type="NCBI Taxonomy" id="768671"/>
    <lineage>
        <taxon>Bacteria</taxon>
        <taxon>Pseudomonadati</taxon>
        <taxon>Pseudomonadota</taxon>
        <taxon>Gammaproteobacteria</taxon>
        <taxon>Chromatiales</taxon>
        <taxon>Chromatiaceae</taxon>
        <taxon>Thiocapsa</taxon>
    </lineage>
</organism>
<dbReference type="Pfam" id="PF00534">
    <property type="entry name" value="Glycos_transf_1"/>
    <property type="match status" value="1"/>
</dbReference>
<dbReference type="AlphaFoldDB" id="F9UBB6"/>
<dbReference type="PANTHER" id="PTHR12526">
    <property type="entry name" value="GLYCOSYLTRANSFERASE"/>
    <property type="match status" value="1"/>
</dbReference>
<gene>
    <name evidence="3" type="ORF">ThimaDRAFT_2218</name>
</gene>
<accession>F9UBB6</accession>
<dbReference type="EMBL" id="AFWV01000007">
    <property type="protein sequence ID" value="EGV18234.1"/>
    <property type="molecule type" value="Genomic_DNA"/>
</dbReference>
<dbReference type="GO" id="GO:1901135">
    <property type="term" value="P:carbohydrate derivative metabolic process"/>
    <property type="evidence" value="ECO:0007669"/>
    <property type="project" value="UniProtKB-ARBA"/>
</dbReference>
<dbReference type="Proteomes" id="UP000005459">
    <property type="component" value="Unassembled WGS sequence"/>
</dbReference>
<dbReference type="GO" id="GO:0016757">
    <property type="term" value="F:glycosyltransferase activity"/>
    <property type="evidence" value="ECO:0007669"/>
    <property type="project" value="InterPro"/>
</dbReference>
<protein>
    <submittedName>
        <fullName evidence="3">Glycosyl transferase group 1</fullName>
    </submittedName>
</protein>